<dbReference type="InterPro" id="IPR012433">
    <property type="entry name" value="Imm11"/>
</dbReference>
<dbReference type="Proteomes" id="UP000002402">
    <property type="component" value="Chromosome"/>
</dbReference>
<evidence type="ECO:0000259" key="1">
    <source>
        <dbReference type="Pfam" id="PF07791"/>
    </source>
</evidence>
<keyword evidence="3" id="KW-1185">Reference proteome</keyword>
<feature type="domain" description="Immunity MXAN-0049 protein" evidence="1">
    <location>
        <begin position="45"/>
        <end position="184"/>
    </location>
</feature>
<dbReference type="HOGENOM" id="CLU_120443_0_0_7"/>
<organism evidence="2 3">
    <name type="scientific">Myxococcus xanthus (strain DK1622)</name>
    <dbReference type="NCBI Taxonomy" id="246197"/>
    <lineage>
        <taxon>Bacteria</taxon>
        <taxon>Pseudomonadati</taxon>
        <taxon>Myxococcota</taxon>
        <taxon>Myxococcia</taxon>
        <taxon>Myxococcales</taxon>
        <taxon>Cystobacterineae</taxon>
        <taxon>Myxococcaceae</taxon>
        <taxon>Myxococcus</taxon>
    </lineage>
</organism>
<evidence type="ECO:0000313" key="2">
    <source>
        <dbReference type="EMBL" id="ABF90047.1"/>
    </source>
</evidence>
<evidence type="ECO:0000313" key="3">
    <source>
        <dbReference type="Proteomes" id="UP000002402"/>
    </source>
</evidence>
<accession>Q1DCQ8</accession>
<name>Q1DCQ8_MYXXD</name>
<dbReference type="EMBL" id="CP000113">
    <property type="protein sequence ID" value="ABF90047.1"/>
    <property type="molecule type" value="Genomic_DNA"/>
</dbReference>
<proteinExistence type="predicted"/>
<protein>
    <recommendedName>
        <fullName evidence="1">Immunity MXAN-0049 protein domain-containing protein</fullName>
    </recommendedName>
</protein>
<dbReference type="eggNOG" id="ENOG5032AYW">
    <property type="taxonomic scope" value="Bacteria"/>
</dbReference>
<sequence length="195" mass="21762">MMDYWVLKAESADGAIIDALPEGSPTNWKFSRGEPLARQFPAGGKVSFSDHFPDRRKLYDFVRNTVGVLLVSSRVKQVLEDLQVDNAEFLPVAMCDHQWSPVAEGYGILNVLGSQDVIDLEKSDCDIDPITKKEVTRVGNLVLNQGKIDPKADIFRARNMMELILISDRTKQAFEQAGLTGFRAHPAEGFDDMFA</sequence>
<reference evidence="2 3" key="1">
    <citation type="journal article" date="2006" name="Proc. Natl. Acad. Sci. U.S.A.">
        <title>Evolution of sensory complexity recorded in a myxobacterial genome.</title>
        <authorList>
            <person name="Goldman B.S."/>
            <person name="Nierman W.C."/>
            <person name="Kaiser D."/>
            <person name="Slater S.C."/>
            <person name="Durkin A.S."/>
            <person name="Eisen J.A."/>
            <person name="Ronning C.M."/>
            <person name="Barbazuk W.B."/>
            <person name="Blanchard M."/>
            <person name="Field C."/>
            <person name="Halling C."/>
            <person name="Hinkle G."/>
            <person name="Iartchuk O."/>
            <person name="Kim H.S."/>
            <person name="Mackenzie C."/>
            <person name="Madupu R."/>
            <person name="Miller N."/>
            <person name="Shvartsbeyn A."/>
            <person name="Sullivan S.A."/>
            <person name="Vaudin M."/>
            <person name="Wiegand R."/>
            <person name="Kaplan H.B."/>
        </authorList>
    </citation>
    <scope>NUCLEOTIDE SEQUENCE [LARGE SCALE GENOMIC DNA]</scope>
    <source>
        <strain evidence="3">DK1622</strain>
    </source>
</reference>
<dbReference type="EnsemblBacteria" id="ABF90047">
    <property type="protein sequence ID" value="ABF90047"/>
    <property type="gene ID" value="MXAN_1308"/>
</dbReference>
<dbReference type="AlphaFoldDB" id="Q1DCQ8"/>
<dbReference type="Pfam" id="PF07791">
    <property type="entry name" value="Imm11"/>
    <property type="match status" value="1"/>
</dbReference>
<dbReference type="KEGG" id="mxa:MXAN_1308"/>
<gene>
    <name evidence="2" type="ordered locus">MXAN_1308</name>
</gene>